<dbReference type="InterPro" id="IPR012349">
    <property type="entry name" value="Split_barrel_FMN-bd"/>
</dbReference>
<protein>
    <recommendedName>
        <fullName evidence="3">Nitroreductase family deazaflavin-dependent oxidoreductase</fullName>
    </recommendedName>
</protein>
<reference evidence="1 2" key="1">
    <citation type="journal article" date="2019" name="Int. J. Syst. Evol. Microbiol.">
        <title>The Global Catalogue of Microorganisms (GCM) 10K type strain sequencing project: providing services to taxonomists for standard genome sequencing and annotation.</title>
        <authorList>
            <consortium name="The Broad Institute Genomics Platform"/>
            <consortium name="The Broad Institute Genome Sequencing Center for Infectious Disease"/>
            <person name="Wu L."/>
            <person name="Ma J."/>
        </authorList>
    </citation>
    <scope>NUCLEOTIDE SEQUENCE [LARGE SCALE GENOMIC DNA]</scope>
    <source>
        <strain evidence="1 2">JCM 14283</strain>
    </source>
</reference>
<dbReference type="Proteomes" id="UP001501285">
    <property type="component" value="Unassembled WGS sequence"/>
</dbReference>
<sequence length="40" mass="4837">MLTPEERDPVWQEQKRRYPGFAGYENTTDRVIPVVLMTRR</sequence>
<dbReference type="Gene3D" id="2.30.110.10">
    <property type="entry name" value="Electron Transport, Fmn-binding Protein, Chain A"/>
    <property type="match status" value="1"/>
</dbReference>
<comment type="caution">
    <text evidence="1">The sequence shown here is derived from an EMBL/GenBank/DDBJ whole genome shotgun (WGS) entry which is preliminary data.</text>
</comment>
<proteinExistence type="predicted"/>
<evidence type="ECO:0000313" key="1">
    <source>
        <dbReference type="EMBL" id="GAA2028202.1"/>
    </source>
</evidence>
<dbReference type="RefSeq" id="WP_343990094.1">
    <property type="nucleotide sequence ID" value="NZ_BAAANB010000011.1"/>
</dbReference>
<name>A0ABN2U336_9MICO</name>
<keyword evidence="2" id="KW-1185">Reference proteome</keyword>
<accession>A0ABN2U336</accession>
<organism evidence="1 2">
    <name type="scientific">Terrabacter terrae</name>
    <dbReference type="NCBI Taxonomy" id="318434"/>
    <lineage>
        <taxon>Bacteria</taxon>
        <taxon>Bacillati</taxon>
        <taxon>Actinomycetota</taxon>
        <taxon>Actinomycetes</taxon>
        <taxon>Micrococcales</taxon>
        <taxon>Intrasporangiaceae</taxon>
        <taxon>Terrabacter</taxon>
    </lineage>
</organism>
<gene>
    <name evidence="1" type="ORF">GCM10009740_17260</name>
</gene>
<evidence type="ECO:0008006" key="3">
    <source>
        <dbReference type="Google" id="ProtNLM"/>
    </source>
</evidence>
<evidence type="ECO:0000313" key="2">
    <source>
        <dbReference type="Proteomes" id="UP001501285"/>
    </source>
</evidence>
<dbReference type="EMBL" id="BAAANB010000011">
    <property type="protein sequence ID" value="GAA2028202.1"/>
    <property type="molecule type" value="Genomic_DNA"/>
</dbReference>